<keyword evidence="4" id="KW-1185">Reference proteome</keyword>
<feature type="compositionally biased region" description="Basic and acidic residues" evidence="1">
    <location>
        <begin position="59"/>
        <end position="78"/>
    </location>
</feature>
<protein>
    <recommendedName>
        <fullName evidence="2">DUF8135 domain-containing protein</fullName>
    </recommendedName>
</protein>
<organism evidence="3 4">
    <name type="scientific">Halopelagius inordinatus</name>
    <dbReference type="NCBI Taxonomy" id="553467"/>
    <lineage>
        <taxon>Archaea</taxon>
        <taxon>Methanobacteriati</taxon>
        <taxon>Methanobacteriota</taxon>
        <taxon>Stenosarchaea group</taxon>
        <taxon>Halobacteria</taxon>
        <taxon>Halobacteriales</taxon>
        <taxon>Haloferacaceae</taxon>
    </lineage>
</organism>
<dbReference type="Proteomes" id="UP000198876">
    <property type="component" value="Unassembled WGS sequence"/>
</dbReference>
<evidence type="ECO:0000313" key="4">
    <source>
        <dbReference type="Proteomes" id="UP000198876"/>
    </source>
</evidence>
<dbReference type="AlphaFoldDB" id="A0A1I2S9X8"/>
<reference evidence="4" key="1">
    <citation type="submission" date="2016-10" db="EMBL/GenBank/DDBJ databases">
        <authorList>
            <person name="Varghese N."/>
            <person name="Submissions S."/>
        </authorList>
    </citation>
    <scope>NUCLEOTIDE SEQUENCE [LARGE SCALE GENOMIC DNA]</scope>
    <source>
        <strain evidence="4">CGMCC 1.7739</strain>
    </source>
</reference>
<dbReference type="RefSeq" id="WP_092891997.1">
    <property type="nucleotide sequence ID" value="NZ_FOOQ01000002.1"/>
</dbReference>
<accession>A0A1I2S9X8</accession>
<dbReference type="InterPro" id="IPR058448">
    <property type="entry name" value="DUF8135"/>
</dbReference>
<evidence type="ECO:0000313" key="3">
    <source>
        <dbReference type="EMBL" id="SFG46771.1"/>
    </source>
</evidence>
<dbReference type="Pfam" id="PF26456">
    <property type="entry name" value="DUF8135"/>
    <property type="match status" value="1"/>
</dbReference>
<gene>
    <name evidence="3" type="ORF">SAMN04488063_2145</name>
</gene>
<proteinExistence type="predicted"/>
<evidence type="ECO:0000259" key="2">
    <source>
        <dbReference type="Pfam" id="PF26456"/>
    </source>
</evidence>
<evidence type="ECO:0000256" key="1">
    <source>
        <dbReference type="SAM" id="MobiDB-lite"/>
    </source>
</evidence>
<name>A0A1I2S9X8_9EURY</name>
<feature type="compositionally biased region" description="Acidic residues" evidence="1">
    <location>
        <begin position="1"/>
        <end position="10"/>
    </location>
</feature>
<dbReference type="OrthoDB" id="204982at2157"/>
<dbReference type="STRING" id="553467.SAMN04488063_2145"/>
<feature type="region of interest" description="Disordered" evidence="1">
    <location>
        <begin position="1"/>
        <end position="86"/>
    </location>
</feature>
<dbReference type="EMBL" id="FOOQ01000002">
    <property type="protein sequence ID" value="SFG46771.1"/>
    <property type="molecule type" value="Genomic_DNA"/>
</dbReference>
<feature type="domain" description="DUF8135" evidence="2">
    <location>
        <begin position="128"/>
        <end position="176"/>
    </location>
</feature>
<sequence>MGDDESESDPFSDLARRVATRRGRELEAADDDGELGGGPTPDERTGEETPEESAPLSDLARRVDERRASRSTAERDGLFEEMSAGDVDEETMWASLTDAEDADANAAGVGTGASAAEAGDEGAGHDDHVVPKAEFCEQCPYLADPPELACDHGAAEIVEVVDADNFRVRHCPMVDDAE</sequence>